<dbReference type="Gramene" id="TraesWEE_scaffold_045130_01G000200.1">
    <property type="protein sequence ID" value="TraesWEE_scaffold_045130_01G000200.1"/>
    <property type="gene ID" value="TraesWEE_scaffold_045130_01G000200"/>
</dbReference>
<dbReference type="Gramene" id="TraesLDM2A03G00740580.1">
    <property type="protein sequence ID" value="TraesLDM2A03G00740580.1"/>
    <property type="gene ID" value="TraesLDM2A03G00740580"/>
</dbReference>
<dbReference type="OrthoDB" id="10544204at2759"/>
<dbReference type="Gramene" id="TraesCS2A03G0863500.1">
    <property type="protein sequence ID" value="TraesCS2A03G0863500.1.CDS"/>
    <property type="gene ID" value="TraesCS2A03G0863500"/>
</dbReference>
<sequence>MAVATRSSRVKIRRKEMRWDAEKRRENRDCAATSCRSGGGSGHRIQPLPVSLRRPKMVRLGAALTAERVLSTERGSSTQAILHNASEDTTLSKRSSRPRAGTHTCAPLVYFDAFLRHVCYVSESF</sequence>
<dbReference type="Gramene" id="TraesCS2A02G353700.1">
    <property type="protein sequence ID" value="TraesCS2A02G353700.1"/>
    <property type="gene ID" value="TraesCS2A02G353700"/>
</dbReference>
<keyword evidence="2" id="KW-1185">Reference proteome</keyword>
<accession>A0A3B6B2I5</accession>
<evidence type="ECO:0000313" key="1">
    <source>
        <dbReference type="EnsemblPlants" id="TraesCS2A02G353700.1"/>
    </source>
</evidence>
<dbReference type="Proteomes" id="UP000019116">
    <property type="component" value="Chromosome 2A"/>
</dbReference>
<dbReference type="Gramene" id="TraesCAD_scaffold_022650_01G000200.1">
    <property type="protein sequence ID" value="TraesCAD_scaffold_022650_01G000200.1"/>
    <property type="gene ID" value="TraesCAD_scaffold_022650_01G000200"/>
</dbReference>
<dbReference type="Gramene" id="TraesNOR2A03G00747790.1">
    <property type="protein sequence ID" value="TraesNOR2A03G00747790.1"/>
    <property type="gene ID" value="TraesNOR2A03G00747790"/>
</dbReference>
<dbReference type="Gramene" id="TraesMAC2A03G00736710.1">
    <property type="protein sequence ID" value="TraesMAC2A03G00736710.1"/>
    <property type="gene ID" value="TraesMAC2A03G00736710"/>
</dbReference>
<dbReference type="Gramene" id="TraesJUL2A03G00742740.1">
    <property type="protein sequence ID" value="TraesJUL2A03G00742740.1"/>
    <property type="gene ID" value="TraesJUL2A03G00742740"/>
</dbReference>
<dbReference type="Gramene" id="TraesSYM2A03G00745500.1">
    <property type="protein sequence ID" value="TraesSYM2A03G00745500.1"/>
    <property type="gene ID" value="TraesSYM2A03G00745500"/>
</dbReference>
<dbReference type="EnsemblPlants" id="TraesCS2A02G353700.1">
    <property type="protein sequence ID" value="TraesCS2A02G353700.1"/>
    <property type="gene ID" value="TraesCS2A02G353700"/>
</dbReference>
<dbReference type="Gramene" id="TraesARI2A03G00745590.1">
    <property type="protein sequence ID" value="TraesARI2A03G00745590.1"/>
    <property type="gene ID" value="TraesARI2A03G00745590"/>
</dbReference>
<reference evidence="1" key="1">
    <citation type="submission" date="2018-08" db="EMBL/GenBank/DDBJ databases">
        <authorList>
            <person name="Rossello M."/>
        </authorList>
    </citation>
    <scope>NUCLEOTIDE SEQUENCE [LARGE SCALE GENOMIC DNA]</scope>
    <source>
        <strain evidence="1">cv. Chinese Spring</strain>
    </source>
</reference>
<dbReference type="Gramene" id="TraesRN2A0100842100.1">
    <property type="protein sequence ID" value="TraesRN2A0100842100.1"/>
    <property type="gene ID" value="TraesRN2A0100842100"/>
</dbReference>
<proteinExistence type="predicted"/>
<dbReference type="Gramene" id="TraesROB_scaffold_059532_01G000100.1">
    <property type="protein sequence ID" value="TraesROB_scaffold_059532_01G000100.1"/>
    <property type="gene ID" value="TraesROB_scaffold_059532_01G000100"/>
</dbReference>
<dbReference type="Gramene" id="TraesJAG2A03G00738140.1">
    <property type="protein sequence ID" value="TraesJAG2A03G00738140.1"/>
    <property type="gene ID" value="TraesJAG2A03G00738140"/>
</dbReference>
<dbReference type="Gramene" id="TraesCLE_scaffold_060107_01G000100.1">
    <property type="protein sequence ID" value="TraesCLE_scaffold_060107_01G000100.1"/>
    <property type="gene ID" value="TraesCLE_scaffold_060107_01G000100"/>
</dbReference>
<organism evidence="1">
    <name type="scientific">Triticum aestivum</name>
    <name type="common">Wheat</name>
    <dbReference type="NCBI Taxonomy" id="4565"/>
    <lineage>
        <taxon>Eukaryota</taxon>
        <taxon>Viridiplantae</taxon>
        <taxon>Streptophyta</taxon>
        <taxon>Embryophyta</taxon>
        <taxon>Tracheophyta</taxon>
        <taxon>Spermatophyta</taxon>
        <taxon>Magnoliopsida</taxon>
        <taxon>Liliopsida</taxon>
        <taxon>Poales</taxon>
        <taxon>Poaceae</taxon>
        <taxon>BOP clade</taxon>
        <taxon>Pooideae</taxon>
        <taxon>Triticodae</taxon>
        <taxon>Triticeae</taxon>
        <taxon>Triticinae</taxon>
        <taxon>Triticum</taxon>
    </lineage>
</organism>
<reference evidence="1" key="2">
    <citation type="submission" date="2018-10" db="UniProtKB">
        <authorList>
            <consortium name="EnsemblPlants"/>
        </authorList>
    </citation>
    <scope>IDENTIFICATION</scope>
</reference>
<evidence type="ECO:0000313" key="2">
    <source>
        <dbReference type="Proteomes" id="UP000019116"/>
    </source>
</evidence>
<dbReference type="AlphaFoldDB" id="A0A3B6B2I5"/>
<name>A0A3B6B2I5_WHEAT</name>
<protein>
    <submittedName>
        <fullName evidence="1">Uncharacterized protein</fullName>
    </submittedName>
</protein>